<protein>
    <submittedName>
        <fullName evidence="1">Uncharacterized protein</fullName>
    </submittedName>
</protein>
<dbReference type="EMBL" id="CM042010">
    <property type="protein sequence ID" value="KAI3778131.1"/>
    <property type="molecule type" value="Genomic_DNA"/>
</dbReference>
<accession>A0ACB9G4F8</accession>
<reference evidence="2" key="1">
    <citation type="journal article" date="2022" name="Mol. Ecol. Resour.">
        <title>The genomes of chicory, endive, great burdock and yacon provide insights into Asteraceae palaeo-polyploidization history and plant inulin production.</title>
        <authorList>
            <person name="Fan W."/>
            <person name="Wang S."/>
            <person name="Wang H."/>
            <person name="Wang A."/>
            <person name="Jiang F."/>
            <person name="Liu H."/>
            <person name="Zhao H."/>
            <person name="Xu D."/>
            <person name="Zhang Y."/>
        </authorList>
    </citation>
    <scope>NUCLEOTIDE SEQUENCE [LARGE SCALE GENOMIC DNA]</scope>
    <source>
        <strain evidence="2">cv. Punajuju</strain>
    </source>
</reference>
<proteinExistence type="predicted"/>
<reference evidence="1 2" key="2">
    <citation type="journal article" date="2022" name="Mol. Ecol. Resour.">
        <title>The genomes of chicory, endive, great burdock and yacon provide insights into Asteraceae paleo-polyploidization history and plant inulin production.</title>
        <authorList>
            <person name="Fan W."/>
            <person name="Wang S."/>
            <person name="Wang H."/>
            <person name="Wang A."/>
            <person name="Jiang F."/>
            <person name="Liu H."/>
            <person name="Zhao H."/>
            <person name="Xu D."/>
            <person name="Zhang Y."/>
        </authorList>
    </citation>
    <scope>NUCLEOTIDE SEQUENCE [LARGE SCALE GENOMIC DNA]</scope>
    <source>
        <strain evidence="2">cv. Punajuju</strain>
        <tissue evidence="1">Leaves</tissue>
    </source>
</reference>
<evidence type="ECO:0000313" key="1">
    <source>
        <dbReference type="EMBL" id="KAI3778131.1"/>
    </source>
</evidence>
<evidence type="ECO:0000313" key="2">
    <source>
        <dbReference type="Proteomes" id="UP001055811"/>
    </source>
</evidence>
<keyword evidence="2" id="KW-1185">Reference proteome</keyword>
<sequence>MRNTTATADGGFFLNLPFFRSHSLHLRFFVFCNGSDQHVGVLEVMDPTITLGLPTSIAASGTQHAF</sequence>
<organism evidence="1 2">
    <name type="scientific">Cichorium intybus</name>
    <name type="common">Chicory</name>
    <dbReference type="NCBI Taxonomy" id="13427"/>
    <lineage>
        <taxon>Eukaryota</taxon>
        <taxon>Viridiplantae</taxon>
        <taxon>Streptophyta</taxon>
        <taxon>Embryophyta</taxon>
        <taxon>Tracheophyta</taxon>
        <taxon>Spermatophyta</taxon>
        <taxon>Magnoliopsida</taxon>
        <taxon>eudicotyledons</taxon>
        <taxon>Gunneridae</taxon>
        <taxon>Pentapetalae</taxon>
        <taxon>asterids</taxon>
        <taxon>campanulids</taxon>
        <taxon>Asterales</taxon>
        <taxon>Asteraceae</taxon>
        <taxon>Cichorioideae</taxon>
        <taxon>Cichorieae</taxon>
        <taxon>Cichoriinae</taxon>
        <taxon>Cichorium</taxon>
    </lineage>
</organism>
<dbReference type="Proteomes" id="UP001055811">
    <property type="component" value="Linkage Group LG02"/>
</dbReference>
<gene>
    <name evidence="1" type="ORF">L2E82_07176</name>
</gene>
<name>A0ACB9G4F8_CICIN</name>
<comment type="caution">
    <text evidence="1">The sequence shown here is derived from an EMBL/GenBank/DDBJ whole genome shotgun (WGS) entry which is preliminary data.</text>
</comment>